<evidence type="ECO:0008006" key="3">
    <source>
        <dbReference type="Google" id="ProtNLM"/>
    </source>
</evidence>
<name>A0A1S9S041_PENBI</name>
<sequence length="143" mass="16448">MIQQLPKTAITIEFPLRHNENLNVSTGGHFIYHVELVRTTATDPLLSQVEPPATVDSDRESGDMAGEMTVPIRTTLQEYELDAQRRKPSRQKRRSTRILSKDDELVIKLRGKGMTWKEIGEYFPARSVGSLQGRYYHPRRKLV</sequence>
<accession>A0A1S9S041</accession>
<dbReference type="AlphaFoldDB" id="A0A1S9S041"/>
<reference evidence="2" key="1">
    <citation type="submission" date="2015-09" db="EMBL/GenBank/DDBJ databases">
        <authorList>
            <person name="Fill T.P."/>
            <person name="Baretta J.F."/>
            <person name="de Almeida L.G."/>
            <person name="Rocha M."/>
            <person name="de Souza D.H."/>
            <person name="Malavazi I."/>
            <person name="Cerdeira L.T."/>
            <person name="Hong H."/>
            <person name="Samborskyy M."/>
            <person name="de Vasconcelos A.T."/>
            <person name="Leadlay P."/>
            <person name="Rodrigues-Filho E."/>
        </authorList>
    </citation>
    <scope>NUCLEOTIDE SEQUENCE [LARGE SCALE GENOMIC DNA]</scope>
    <source>
        <strain evidence="2">LaBioMMi 136</strain>
    </source>
</reference>
<dbReference type="EMBL" id="LJBN01000023">
    <property type="protein sequence ID" value="OOQ91105.1"/>
    <property type="molecule type" value="Genomic_DNA"/>
</dbReference>
<gene>
    <name evidence="1" type="ORF">PEBR_01193</name>
</gene>
<proteinExistence type="predicted"/>
<dbReference type="Proteomes" id="UP000190744">
    <property type="component" value="Unassembled WGS sequence"/>
</dbReference>
<organism evidence="1 2">
    <name type="scientific">Penicillium brasilianum</name>
    <dbReference type="NCBI Taxonomy" id="104259"/>
    <lineage>
        <taxon>Eukaryota</taxon>
        <taxon>Fungi</taxon>
        <taxon>Dikarya</taxon>
        <taxon>Ascomycota</taxon>
        <taxon>Pezizomycotina</taxon>
        <taxon>Eurotiomycetes</taxon>
        <taxon>Eurotiomycetidae</taxon>
        <taxon>Eurotiales</taxon>
        <taxon>Aspergillaceae</taxon>
        <taxon>Penicillium</taxon>
    </lineage>
</organism>
<comment type="caution">
    <text evidence="1">The sequence shown here is derived from an EMBL/GenBank/DDBJ whole genome shotgun (WGS) entry which is preliminary data.</text>
</comment>
<evidence type="ECO:0000313" key="2">
    <source>
        <dbReference type="Proteomes" id="UP000190744"/>
    </source>
</evidence>
<evidence type="ECO:0000313" key="1">
    <source>
        <dbReference type="EMBL" id="OOQ91105.1"/>
    </source>
</evidence>
<protein>
    <recommendedName>
        <fullName evidence="3">Myb-like domain-containing protein</fullName>
    </recommendedName>
</protein>